<dbReference type="STRING" id="1503.CLPU_21c00280"/>
<dbReference type="OrthoDB" id="1707820at2"/>
<evidence type="ECO:0008006" key="3">
    <source>
        <dbReference type="Google" id="ProtNLM"/>
    </source>
</evidence>
<evidence type="ECO:0000313" key="2">
    <source>
        <dbReference type="Proteomes" id="UP000037267"/>
    </source>
</evidence>
<sequence>MALQNTLNLSQISQIELQNLREIVSSHQLMGKKLNEYANQCEDAQIKQMFQQAAQEANTTAQSLIQSL</sequence>
<dbReference type="Proteomes" id="UP000037267">
    <property type="component" value="Unassembled WGS sequence"/>
</dbReference>
<reference evidence="2" key="1">
    <citation type="submission" date="2015-07" db="EMBL/GenBank/DDBJ databases">
        <title>Draft genome sequence of the purine-degrading Gottschalkia purinilyticum DSM 1384 (formerly Clostridium purinilyticum).</title>
        <authorList>
            <person name="Poehlein A."/>
            <person name="Schiel-Bengelsdorf B."/>
            <person name="Bengelsdorf F.R."/>
            <person name="Daniel R."/>
            <person name="Duerre P."/>
        </authorList>
    </citation>
    <scope>NUCLEOTIDE SEQUENCE [LARGE SCALE GENOMIC DNA]</scope>
    <source>
        <strain evidence="2">DSM 1384</strain>
    </source>
</reference>
<keyword evidence="2" id="KW-1185">Reference proteome</keyword>
<dbReference type="EMBL" id="LGSS01000021">
    <property type="protein sequence ID" value="KNF07210.1"/>
    <property type="molecule type" value="Genomic_DNA"/>
</dbReference>
<organism evidence="1 2">
    <name type="scientific">Gottschalkia purinilytica</name>
    <name type="common">Clostridium purinilyticum</name>
    <dbReference type="NCBI Taxonomy" id="1503"/>
    <lineage>
        <taxon>Bacteria</taxon>
        <taxon>Bacillati</taxon>
        <taxon>Bacillota</taxon>
        <taxon>Tissierellia</taxon>
        <taxon>Tissierellales</taxon>
        <taxon>Gottschalkiaceae</taxon>
        <taxon>Gottschalkia</taxon>
    </lineage>
</organism>
<evidence type="ECO:0000313" key="1">
    <source>
        <dbReference type="EMBL" id="KNF07210.1"/>
    </source>
</evidence>
<comment type="caution">
    <text evidence="1">The sequence shown here is derived from an EMBL/GenBank/DDBJ whole genome shotgun (WGS) entry which is preliminary data.</text>
</comment>
<dbReference type="AlphaFoldDB" id="A0A0L0W7E2"/>
<name>A0A0L0W7E2_GOTPU</name>
<protein>
    <recommendedName>
        <fullName evidence="3">Coat F domain-containing protein</fullName>
    </recommendedName>
</protein>
<dbReference type="RefSeq" id="WP_050378678.1">
    <property type="nucleotide sequence ID" value="NZ_LGSS01000021.1"/>
</dbReference>
<gene>
    <name evidence="1" type="ORF">CLPU_21c00280</name>
</gene>
<accession>A0A0L0W7E2</accession>
<proteinExistence type="predicted"/>